<dbReference type="Pfam" id="PF01464">
    <property type="entry name" value="SLT"/>
    <property type="match status" value="1"/>
</dbReference>
<dbReference type="Pfam" id="PF01476">
    <property type="entry name" value="LysM"/>
    <property type="match status" value="2"/>
</dbReference>
<dbReference type="InterPro" id="IPR008258">
    <property type="entry name" value="Transglycosylase_SLT_dom_1"/>
</dbReference>
<protein>
    <submittedName>
        <fullName evidence="3">LysM peptidoglycan-binding domain-containing protein</fullName>
    </submittedName>
</protein>
<dbReference type="PROSITE" id="PS00922">
    <property type="entry name" value="TRANSGLYCOSYLASE"/>
    <property type="match status" value="1"/>
</dbReference>
<dbReference type="EMBL" id="VLPL01000002">
    <property type="protein sequence ID" value="TSJ46436.1"/>
    <property type="molecule type" value="Genomic_DNA"/>
</dbReference>
<dbReference type="SUPFAM" id="SSF54106">
    <property type="entry name" value="LysM domain"/>
    <property type="match status" value="2"/>
</dbReference>
<evidence type="ECO:0000313" key="4">
    <source>
        <dbReference type="Proteomes" id="UP000316008"/>
    </source>
</evidence>
<dbReference type="GO" id="GO:0000270">
    <property type="term" value="P:peptidoglycan metabolic process"/>
    <property type="evidence" value="ECO:0007669"/>
    <property type="project" value="InterPro"/>
</dbReference>
<dbReference type="PROSITE" id="PS51782">
    <property type="entry name" value="LYSM"/>
    <property type="match status" value="2"/>
</dbReference>
<dbReference type="CDD" id="cd16894">
    <property type="entry name" value="MltD-like"/>
    <property type="match status" value="1"/>
</dbReference>
<dbReference type="InterPro" id="IPR036779">
    <property type="entry name" value="LysM_dom_sf"/>
</dbReference>
<dbReference type="GO" id="GO:0016020">
    <property type="term" value="C:membrane"/>
    <property type="evidence" value="ECO:0007669"/>
    <property type="project" value="InterPro"/>
</dbReference>
<proteinExistence type="inferred from homology"/>
<dbReference type="Proteomes" id="UP000316008">
    <property type="component" value="Unassembled WGS sequence"/>
</dbReference>
<dbReference type="PANTHER" id="PTHR33734">
    <property type="entry name" value="LYSM DOMAIN-CONTAINING GPI-ANCHORED PROTEIN 2"/>
    <property type="match status" value="1"/>
</dbReference>
<comment type="caution">
    <text evidence="3">The sequence shown here is derived from an EMBL/GenBank/DDBJ whole genome shotgun (WGS) entry which is preliminary data.</text>
</comment>
<accession>A0A556N2K3</accession>
<dbReference type="SUPFAM" id="SSF53955">
    <property type="entry name" value="Lysozyme-like"/>
    <property type="match status" value="1"/>
</dbReference>
<evidence type="ECO:0000256" key="1">
    <source>
        <dbReference type="ARBA" id="ARBA00007734"/>
    </source>
</evidence>
<dbReference type="SMART" id="SM00257">
    <property type="entry name" value="LysM"/>
    <property type="match status" value="2"/>
</dbReference>
<organism evidence="3 4">
    <name type="scientific">Fluviicola chungangensis</name>
    <dbReference type="NCBI Taxonomy" id="2597671"/>
    <lineage>
        <taxon>Bacteria</taxon>
        <taxon>Pseudomonadati</taxon>
        <taxon>Bacteroidota</taxon>
        <taxon>Flavobacteriia</taxon>
        <taxon>Flavobacteriales</taxon>
        <taxon>Crocinitomicaceae</taxon>
        <taxon>Fluviicola</taxon>
    </lineage>
</organism>
<evidence type="ECO:0000259" key="2">
    <source>
        <dbReference type="PROSITE" id="PS51782"/>
    </source>
</evidence>
<dbReference type="CDD" id="cd00118">
    <property type="entry name" value="LysM"/>
    <property type="match status" value="2"/>
</dbReference>
<sequence length="553" mass="62701">MKKLFSHWLTKLYNINPILPMKRFGTILLLLFTMLLNSPALQAQRRTKPPVKDTVTGEVFIRIVDQSLNLYYDDFAKGLDYDSIVDALDYEAGTIPSFSDEDYCKRLAKLNEISSFGFDCNNVSLTTIKFFAQNRRNFVRVALGRGRLYFDLYEEKLAEYGLPLELKYLSVIESGLRPQVKSRAGALGLWQFMYATGKQYGLKENSYMDERMDPVKATDAACRYLKKLYDIYGDWNLALAAYNAGPGNVNKAIRRSGGKRTYWEVRPFLPRETQGYVPNFIAATYLMTYHAEHNLLPAEPKTHFYQLDTLCLNRGIHMQTIEKLVSWSVEDIQSLNPVYKTAYIPPTLPKQCVTGPLQKIGLLVSLEDSLYALEQRIYGLGGYKNTLPTDVAVDPQNDQLVVSNPVNNKIDIPKTKVITTINYTYHKVKSGESLGSIAAQYSVAIQELMDWNDLTTARIAVNQLLKIQTKISITVENEEYLEAVSDSIQNAKNKPEPTPVPTPVITKKYYSVRSGDTFSKIASRHGLTMNQLSRLNPGVSPSRIRVGQRLRVK</sequence>
<dbReference type="Gene3D" id="1.10.530.10">
    <property type="match status" value="1"/>
</dbReference>
<gene>
    <name evidence="3" type="ORF">FO442_04565</name>
</gene>
<dbReference type="InterPro" id="IPR000189">
    <property type="entry name" value="Transglyc_AS"/>
</dbReference>
<dbReference type="RefSeq" id="WP_144331973.1">
    <property type="nucleotide sequence ID" value="NZ_VLPL01000002.1"/>
</dbReference>
<comment type="similarity">
    <text evidence="1">Belongs to the transglycosylase Slt family.</text>
</comment>
<reference evidence="3 4" key="1">
    <citation type="submission" date="2019-07" db="EMBL/GenBank/DDBJ databases">
        <authorList>
            <person name="Huq M.A."/>
        </authorList>
    </citation>
    <scope>NUCLEOTIDE SEQUENCE [LARGE SCALE GENOMIC DNA]</scope>
    <source>
        <strain evidence="3 4">MAH-3</strain>
    </source>
</reference>
<keyword evidence="4" id="KW-1185">Reference proteome</keyword>
<dbReference type="GO" id="GO:0008933">
    <property type="term" value="F:peptidoglycan lytic transglycosylase activity"/>
    <property type="evidence" value="ECO:0007669"/>
    <property type="project" value="InterPro"/>
</dbReference>
<feature type="domain" description="LysM" evidence="2">
    <location>
        <begin position="508"/>
        <end position="552"/>
    </location>
</feature>
<dbReference type="Gene3D" id="3.10.350.10">
    <property type="entry name" value="LysM domain"/>
    <property type="match status" value="2"/>
</dbReference>
<name>A0A556N2K3_9FLAO</name>
<feature type="domain" description="LysM" evidence="2">
    <location>
        <begin position="424"/>
        <end position="467"/>
    </location>
</feature>
<dbReference type="InterPro" id="IPR018392">
    <property type="entry name" value="LysM"/>
</dbReference>
<dbReference type="AlphaFoldDB" id="A0A556N2K3"/>
<evidence type="ECO:0000313" key="3">
    <source>
        <dbReference type="EMBL" id="TSJ46436.1"/>
    </source>
</evidence>
<dbReference type="OrthoDB" id="9815002at2"/>
<dbReference type="InterPro" id="IPR023346">
    <property type="entry name" value="Lysozyme-like_dom_sf"/>
</dbReference>
<dbReference type="PANTHER" id="PTHR33734:SF22">
    <property type="entry name" value="MEMBRANE-BOUND LYTIC MUREIN TRANSGLYCOSYLASE D"/>
    <property type="match status" value="1"/>
</dbReference>